<sequence length="514" mass="56328">MTTIGTSISLLALLSLAQGESSDALQGSAQNALTFAYQYGFPLSAYGQFVRKTGGSENTLHHNRALADSDFHAVVRPNVDTLYSSMFYDISHHDLNITFPELEDRLWLFSFYDIYGNNFANIGSLDAYSAGSYRVRQDDQDFGVIAATTEGFLGQVNSPTPHGLLLVRTAVYQSDKSYSAVHAFQDAIDVQASPRTSSPDSIPPALDLALFSEPRFNPEHQDTSLASAVLELLAFFHPISPPRVVQDAAWIGTMLARAGISNGSFTKPAGVSLEGAVAMANSTAKASLNQAGFRQHLGNNWTLTAPDVSGDFGSFYNVRHKIAMDGYLMLTADQAIYPSYTAPDGAWELEIGRDEAVLLTFTGKPFLVNTGFWSVTLYGEDSYLIQNDLRRYALSSRDNLTYPSGSLVRDGDSADAQFQVLIQPGSISPPKNWSNNWVPGPRSGGKFTMHLRLYGAQEEMLDGTYEYPTVTFVQALQANTEPDGASPWGRAWSRLRQYFDLMAGWSEQESVPDL</sequence>
<evidence type="ECO:0000259" key="2">
    <source>
        <dbReference type="Pfam" id="PF06742"/>
    </source>
</evidence>
<feature type="domain" description="DUF1214" evidence="2">
    <location>
        <begin position="359"/>
        <end position="457"/>
    </location>
</feature>
<dbReference type="Pfam" id="PF06863">
    <property type="entry name" value="DUF1254"/>
    <property type="match status" value="1"/>
</dbReference>
<evidence type="ECO:0000313" key="4">
    <source>
        <dbReference type="EMBL" id="KAH6684898.1"/>
    </source>
</evidence>
<keyword evidence="1" id="KW-0732">Signal</keyword>
<dbReference type="InterPro" id="IPR037050">
    <property type="entry name" value="DUF1254_sf"/>
</dbReference>
<name>A0A9P8V8V1_9PEZI</name>
<dbReference type="Gene3D" id="2.60.120.600">
    <property type="entry name" value="Domain of unknown function DUF1214, C-terminal domain"/>
    <property type="match status" value="1"/>
</dbReference>
<proteinExistence type="predicted"/>
<dbReference type="Proteomes" id="UP000770015">
    <property type="component" value="Unassembled WGS sequence"/>
</dbReference>
<dbReference type="OrthoDB" id="2018906at2759"/>
<organism evidence="4 5">
    <name type="scientific">Plectosphaerella plurivora</name>
    <dbReference type="NCBI Taxonomy" id="936078"/>
    <lineage>
        <taxon>Eukaryota</taxon>
        <taxon>Fungi</taxon>
        <taxon>Dikarya</taxon>
        <taxon>Ascomycota</taxon>
        <taxon>Pezizomycotina</taxon>
        <taxon>Sordariomycetes</taxon>
        <taxon>Hypocreomycetidae</taxon>
        <taxon>Glomerellales</taxon>
        <taxon>Plectosphaerellaceae</taxon>
        <taxon>Plectosphaerella</taxon>
    </lineage>
</organism>
<dbReference type="SUPFAM" id="SSF160935">
    <property type="entry name" value="VPA0735-like"/>
    <property type="match status" value="1"/>
</dbReference>
<evidence type="ECO:0000313" key="5">
    <source>
        <dbReference type="Proteomes" id="UP000770015"/>
    </source>
</evidence>
<reference evidence="4" key="1">
    <citation type="journal article" date="2021" name="Nat. Commun.">
        <title>Genetic determinants of endophytism in the Arabidopsis root mycobiome.</title>
        <authorList>
            <person name="Mesny F."/>
            <person name="Miyauchi S."/>
            <person name="Thiergart T."/>
            <person name="Pickel B."/>
            <person name="Atanasova L."/>
            <person name="Karlsson M."/>
            <person name="Huettel B."/>
            <person name="Barry K.W."/>
            <person name="Haridas S."/>
            <person name="Chen C."/>
            <person name="Bauer D."/>
            <person name="Andreopoulos W."/>
            <person name="Pangilinan J."/>
            <person name="LaButti K."/>
            <person name="Riley R."/>
            <person name="Lipzen A."/>
            <person name="Clum A."/>
            <person name="Drula E."/>
            <person name="Henrissat B."/>
            <person name="Kohler A."/>
            <person name="Grigoriev I.V."/>
            <person name="Martin F.M."/>
            <person name="Hacquard S."/>
        </authorList>
    </citation>
    <scope>NUCLEOTIDE SEQUENCE</scope>
    <source>
        <strain evidence="4">MPI-SDFR-AT-0117</strain>
    </source>
</reference>
<dbReference type="InterPro" id="IPR037049">
    <property type="entry name" value="DUF1214_C_sf"/>
</dbReference>
<evidence type="ECO:0000256" key="1">
    <source>
        <dbReference type="SAM" id="SignalP"/>
    </source>
</evidence>
<dbReference type="InterPro" id="IPR010621">
    <property type="entry name" value="DUF1214"/>
</dbReference>
<dbReference type="PANTHER" id="PTHR36509">
    <property type="entry name" value="BLL3101 PROTEIN"/>
    <property type="match status" value="1"/>
</dbReference>
<dbReference type="Gene3D" id="2.60.40.1610">
    <property type="entry name" value="Domain of unknown function DUF1254"/>
    <property type="match status" value="1"/>
</dbReference>
<dbReference type="PANTHER" id="PTHR36509:SF2">
    <property type="entry name" value="BLL3101 PROTEIN"/>
    <property type="match status" value="1"/>
</dbReference>
<keyword evidence="5" id="KW-1185">Reference proteome</keyword>
<protein>
    <submittedName>
        <fullName evidence="4">Uncharacterized protein</fullName>
    </submittedName>
</protein>
<gene>
    <name evidence="4" type="ORF">F5X68DRAFT_171342</name>
</gene>
<dbReference type="AlphaFoldDB" id="A0A9P8V8V1"/>
<accession>A0A9P8V8V1</accession>
<dbReference type="Pfam" id="PF06742">
    <property type="entry name" value="DUF1214"/>
    <property type="match status" value="1"/>
</dbReference>
<dbReference type="InterPro" id="IPR010679">
    <property type="entry name" value="DUF1254"/>
</dbReference>
<dbReference type="EMBL" id="JAGSXJ010000016">
    <property type="protein sequence ID" value="KAH6684898.1"/>
    <property type="molecule type" value="Genomic_DNA"/>
</dbReference>
<comment type="caution">
    <text evidence="4">The sequence shown here is derived from an EMBL/GenBank/DDBJ whole genome shotgun (WGS) entry which is preliminary data.</text>
</comment>
<feature type="domain" description="DUF1254" evidence="3">
    <location>
        <begin position="58"/>
        <end position="190"/>
    </location>
</feature>
<feature type="signal peptide" evidence="1">
    <location>
        <begin position="1"/>
        <end position="19"/>
    </location>
</feature>
<feature type="chain" id="PRO_5040405929" evidence="1">
    <location>
        <begin position="20"/>
        <end position="514"/>
    </location>
</feature>
<evidence type="ECO:0000259" key="3">
    <source>
        <dbReference type="Pfam" id="PF06863"/>
    </source>
</evidence>